<name>A0A1S9RDP0_PENBI</name>
<comment type="caution">
    <text evidence="1">The sequence shown here is derived from an EMBL/GenBank/DDBJ whole genome shotgun (WGS) entry which is preliminary data.</text>
</comment>
<protein>
    <recommendedName>
        <fullName evidence="3">ABM domain-containing protein</fullName>
    </recommendedName>
</protein>
<dbReference type="Gene3D" id="3.30.70.100">
    <property type="match status" value="2"/>
</dbReference>
<proteinExistence type="predicted"/>
<accession>A0A1S9RDP0</accession>
<evidence type="ECO:0008006" key="3">
    <source>
        <dbReference type="Google" id="ProtNLM"/>
    </source>
</evidence>
<reference evidence="2" key="1">
    <citation type="submission" date="2015-09" db="EMBL/GenBank/DDBJ databases">
        <authorList>
            <person name="Fill T.P."/>
            <person name="Baretta J.F."/>
            <person name="de Almeida L.G."/>
            <person name="Rocha M."/>
            <person name="de Souza D.H."/>
            <person name="Malavazi I."/>
            <person name="Cerdeira L.T."/>
            <person name="Hong H."/>
            <person name="Samborskyy M."/>
            <person name="de Vasconcelos A.T."/>
            <person name="Leadlay P."/>
            <person name="Rodrigues-Filho E."/>
        </authorList>
    </citation>
    <scope>NUCLEOTIDE SEQUENCE [LARGE SCALE GENOMIC DNA]</scope>
    <source>
        <strain evidence="2">LaBioMMi 136</strain>
    </source>
</reference>
<dbReference type="PANTHER" id="PTHR42052:SF1">
    <property type="entry name" value="ABM DOMAIN-CONTAINING PROTEIN"/>
    <property type="match status" value="1"/>
</dbReference>
<gene>
    <name evidence="1" type="ORF">PEBR_34389</name>
</gene>
<dbReference type="InterPro" id="IPR011008">
    <property type="entry name" value="Dimeric_a/b-barrel"/>
</dbReference>
<organism evidence="1 2">
    <name type="scientific">Penicillium brasilianum</name>
    <dbReference type="NCBI Taxonomy" id="104259"/>
    <lineage>
        <taxon>Eukaryota</taxon>
        <taxon>Fungi</taxon>
        <taxon>Dikarya</taxon>
        <taxon>Ascomycota</taxon>
        <taxon>Pezizomycotina</taxon>
        <taxon>Eurotiomycetes</taxon>
        <taxon>Eurotiomycetidae</taxon>
        <taxon>Eurotiales</taxon>
        <taxon>Aspergillaceae</taxon>
        <taxon>Penicillium</taxon>
    </lineage>
</organism>
<evidence type="ECO:0000313" key="1">
    <source>
        <dbReference type="EMBL" id="OOQ83506.1"/>
    </source>
</evidence>
<dbReference type="EMBL" id="LJBN01000195">
    <property type="protein sequence ID" value="OOQ83506.1"/>
    <property type="molecule type" value="Genomic_DNA"/>
</dbReference>
<dbReference type="PANTHER" id="PTHR42052">
    <property type="entry name" value="ABM DOMAIN-CONTAINING PROTEIN"/>
    <property type="match status" value="1"/>
</dbReference>
<evidence type="ECO:0000313" key="2">
    <source>
        <dbReference type="Proteomes" id="UP000190744"/>
    </source>
</evidence>
<dbReference type="AlphaFoldDB" id="A0A1S9RDP0"/>
<dbReference type="Proteomes" id="UP000190744">
    <property type="component" value="Unassembled WGS sequence"/>
</dbReference>
<dbReference type="SUPFAM" id="SSF54909">
    <property type="entry name" value="Dimeric alpha+beta barrel"/>
    <property type="match status" value="1"/>
</dbReference>
<sequence length="205" mass="23275">MPITEFALLRLKQEPSAKTKSTLRDVVKRQSAWSKYPVHFLRQIEDSGLVYLLGGWASVAEHFGDWITSEPNQRLLAELEDAIDIEWLFHLEIDASIPLGDTIPLNAPVLGISRYFVQASKKDEFENVFTVGAPYLGEYTAPYGYAGGWRIDKEGEDEEFVLFSGWNKVEDHVAFAESDAFKEFGKIKDAIKGAVIKHVHLEKWE</sequence>